<dbReference type="InterPro" id="IPR041705">
    <property type="entry name" value="PIN_Sll0205"/>
</dbReference>
<feature type="domain" description="PIN" evidence="1">
    <location>
        <begin position="3"/>
        <end position="121"/>
    </location>
</feature>
<dbReference type="AlphaFoldDB" id="A0A840YPQ7"/>
<gene>
    <name evidence="2" type="ORF">FHT02_001210</name>
</gene>
<reference evidence="2 3" key="1">
    <citation type="submission" date="2020-08" db="EMBL/GenBank/DDBJ databases">
        <title>Genomic Encyclopedia of Type Strains, Phase IV (KMG-IV): sequencing the most valuable type-strain genomes for metagenomic binning, comparative biology and taxonomic classification.</title>
        <authorList>
            <person name="Goeker M."/>
        </authorList>
    </citation>
    <scope>NUCLEOTIDE SEQUENCE [LARGE SCALE GENOMIC DNA]</scope>
    <source>
        <strain evidence="2 3">DSM 26736</strain>
    </source>
</reference>
<dbReference type="InterPro" id="IPR052919">
    <property type="entry name" value="TA_system_RNase"/>
</dbReference>
<dbReference type="Proteomes" id="UP000527143">
    <property type="component" value="Unassembled WGS sequence"/>
</dbReference>
<evidence type="ECO:0000313" key="3">
    <source>
        <dbReference type="Proteomes" id="UP000527143"/>
    </source>
</evidence>
<accession>A0A840YPQ7</accession>
<dbReference type="InterPro" id="IPR029060">
    <property type="entry name" value="PIN-like_dom_sf"/>
</dbReference>
<comment type="caution">
    <text evidence="2">The sequence shown here is derived from an EMBL/GenBank/DDBJ whole genome shotgun (WGS) entry which is preliminary data.</text>
</comment>
<name>A0A840YPQ7_9SPHN</name>
<sequence length="128" mass="14528">MRYLLDTHTLIWWWDQTDRLSPNVIAVLQSRESDVFVSAATAWELGTKFRFGKLPTLGARIETYGQSLVEDGFKPLDVRPDHGLRGGLLGGDHRDPFDRLLAAQALVEDLTVLTRDPEIGRFGCKVFW</sequence>
<dbReference type="EMBL" id="JACIJF010000003">
    <property type="protein sequence ID" value="MBB5709982.1"/>
    <property type="molecule type" value="Genomic_DNA"/>
</dbReference>
<dbReference type="SUPFAM" id="SSF88723">
    <property type="entry name" value="PIN domain-like"/>
    <property type="match status" value="1"/>
</dbReference>
<evidence type="ECO:0000313" key="2">
    <source>
        <dbReference type="EMBL" id="MBB5709982.1"/>
    </source>
</evidence>
<dbReference type="PANTHER" id="PTHR36173">
    <property type="entry name" value="RIBONUCLEASE VAPC16-RELATED"/>
    <property type="match status" value="1"/>
</dbReference>
<dbReference type="InterPro" id="IPR002716">
    <property type="entry name" value="PIN_dom"/>
</dbReference>
<proteinExistence type="predicted"/>
<evidence type="ECO:0000259" key="1">
    <source>
        <dbReference type="Pfam" id="PF01850"/>
    </source>
</evidence>
<dbReference type="RefSeq" id="WP_343056844.1">
    <property type="nucleotide sequence ID" value="NZ_JACIJF010000003.1"/>
</dbReference>
<organism evidence="2 3">
    <name type="scientific">Sphingomonas xinjiangensis</name>
    <dbReference type="NCBI Taxonomy" id="643568"/>
    <lineage>
        <taxon>Bacteria</taxon>
        <taxon>Pseudomonadati</taxon>
        <taxon>Pseudomonadota</taxon>
        <taxon>Alphaproteobacteria</taxon>
        <taxon>Sphingomonadales</taxon>
        <taxon>Sphingomonadaceae</taxon>
        <taxon>Sphingomonas</taxon>
    </lineage>
</organism>
<keyword evidence="3" id="KW-1185">Reference proteome</keyword>
<dbReference type="CDD" id="cd09872">
    <property type="entry name" value="PIN_Sll0205-like"/>
    <property type="match status" value="1"/>
</dbReference>
<protein>
    <submittedName>
        <fullName evidence="2">PIN domain nuclease of toxin-antitoxin system</fullName>
    </submittedName>
</protein>
<dbReference type="Gene3D" id="3.40.50.1010">
    <property type="entry name" value="5'-nuclease"/>
    <property type="match status" value="1"/>
</dbReference>
<dbReference type="Pfam" id="PF01850">
    <property type="entry name" value="PIN"/>
    <property type="match status" value="1"/>
</dbReference>
<dbReference type="PANTHER" id="PTHR36173:SF2">
    <property type="entry name" value="RIBONUCLEASE VAPC16"/>
    <property type="match status" value="1"/>
</dbReference>